<dbReference type="FunFam" id="3.40.50.150:FF:000118">
    <property type="entry name" value="Histamine N-methyltransferase"/>
    <property type="match status" value="1"/>
</dbReference>
<keyword evidence="1" id="KW-0489">Methyltransferase</keyword>
<name>A0A6P4YMD3_BRABE</name>
<dbReference type="InterPro" id="IPR029063">
    <property type="entry name" value="SAM-dependent_MTases_sf"/>
</dbReference>
<dbReference type="CDD" id="cd02440">
    <property type="entry name" value="AdoMet_MTases"/>
    <property type="match status" value="1"/>
</dbReference>
<dbReference type="Proteomes" id="UP000515135">
    <property type="component" value="Unplaced"/>
</dbReference>
<dbReference type="AlphaFoldDB" id="A0A6P4YMD3"/>
<dbReference type="GeneID" id="109466566"/>
<keyword evidence="3" id="KW-1185">Reference proteome</keyword>
<evidence type="ECO:0000256" key="1">
    <source>
        <dbReference type="ARBA" id="ARBA00022603"/>
    </source>
</evidence>
<accession>A0A6P4YMD3</accession>
<dbReference type="Gene3D" id="3.40.50.150">
    <property type="entry name" value="Vaccinia Virus protein VP39"/>
    <property type="match status" value="1"/>
</dbReference>
<protein>
    <submittedName>
        <fullName evidence="4">Histamine N-methyltransferase-like</fullName>
    </submittedName>
</protein>
<dbReference type="RefSeq" id="XP_019619857.1">
    <property type="nucleotide sequence ID" value="XM_019764298.1"/>
</dbReference>
<dbReference type="GO" id="GO:0008168">
    <property type="term" value="F:methyltransferase activity"/>
    <property type="evidence" value="ECO:0007669"/>
    <property type="project" value="UniProtKB-KW"/>
</dbReference>
<evidence type="ECO:0000313" key="4">
    <source>
        <dbReference type="RefSeq" id="XP_019619857.1"/>
    </source>
</evidence>
<proteinExistence type="predicted"/>
<keyword evidence="2" id="KW-0808">Transferase</keyword>
<evidence type="ECO:0000313" key="3">
    <source>
        <dbReference type="Proteomes" id="UP000515135"/>
    </source>
</evidence>
<dbReference type="GO" id="GO:0032259">
    <property type="term" value="P:methylation"/>
    <property type="evidence" value="ECO:0007669"/>
    <property type="project" value="UniProtKB-KW"/>
</dbReference>
<dbReference type="KEGG" id="bbel:109466566"/>
<sequence length="294" mass="33420">MASKVGTLVRYSLPRYLASFRVFVNLFDAEGRERYSAFFGANVPDSVLCEPGTDLRVLGIGSGSGDIDSAILKKLLQRHNSVYNRVVEPSEEMIGRYKTLVREDRSLGAVKCDWRQQTAEEYFQTKGDTKFHLVHGIHVLYTVEDMHATLRNMWEQVADGGYMMVAMESDKSDLGKLYHKMWGEFGKGDRLKTPFRTSGDVRQWFDASGVSYVTAEFGYNIDVTECFKEESEAGQLVLEFFTYTPFVSKEPEIRSTALEHIRSKSSMVDGKIWFELADEIMVAFKMDPGRSDPV</sequence>
<dbReference type="OrthoDB" id="5984880at2759"/>
<dbReference type="Pfam" id="PF13489">
    <property type="entry name" value="Methyltransf_23"/>
    <property type="match status" value="1"/>
</dbReference>
<organism evidence="3 4">
    <name type="scientific">Branchiostoma belcheri</name>
    <name type="common">Amphioxus</name>
    <dbReference type="NCBI Taxonomy" id="7741"/>
    <lineage>
        <taxon>Eukaryota</taxon>
        <taxon>Metazoa</taxon>
        <taxon>Chordata</taxon>
        <taxon>Cephalochordata</taxon>
        <taxon>Leptocardii</taxon>
        <taxon>Amphioxiformes</taxon>
        <taxon>Branchiostomatidae</taxon>
        <taxon>Branchiostoma</taxon>
    </lineage>
</organism>
<dbReference type="SUPFAM" id="SSF53335">
    <property type="entry name" value="S-adenosyl-L-methionine-dependent methyltransferases"/>
    <property type="match status" value="1"/>
</dbReference>
<gene>
    <name evidence="4" type="primary">LOC109466566</name>
</gene>
<reference evidence="4" key="1">
    <citation type="submission" date="2025-08" db="UniProtKB">
        <authorList>
            <consortium name="RefSeq"/>
        </authorList>
    </citation>
    <scope>IDENTIFICATION</scope>
    <source>
        <tissue evidence="4">Gonad</tissue>
    </source>
</reference>
<evidence type="ECO:0000256" key="2">
    <source>
        <dbReference type="ARBA" id="ARBA00022679"/>
    </source>
</evidence>